<gene>
    <name evidence="1" type="ORF">SAOR_10520</name>
</gene>
<dbReference type="AlphaFoldDB" id="A0A423PLG7"/>
<dbReference type="Proteomes" id="UP000283993">
    <property type="component" value="Unassembled WGS sequence"/>
</dbReference>
<sequence>MQLITVALQNRDLAEKIMDPLGNVLEEEVRELRTVSGDKKLAVVSDLGTLV</sequence>
<proteinExistence type="predicted"/>
<protein>
    <submittedName>
        <fullName evidence="1">Uncharacterized protein</fullName>
    </submittedName>
</protein>
<dbReference type="RefSeq" id="WP_185015645.1">
    <property type="nucleotide sequence ID" value="NZ_AYKH01000022.1"/>
</dbReference>
<accession>A0A423PLG7</accession>
<comment type="caution">
    <text evidence="1">The sequence shown here is derived from an EMBL/GenBank/DDBJ whole genome shotgun (WGS) entry which is preliminary data.</text>
</comment>
<reference evidence="1 2" key="1">
    <citation type="submission" date="2013-10" db="EMBL/GenBank/DDBJ databases">
        <title>Salinisphaera orenii MK-B5 Genome Sequencing.</title>
        <authorList>
            <person name="Lai Q."/>
            <person name="Li C."/>
            <person name="Shao Z."/>
        </authorList>
    </citation>
    <scope>NUCLEOTIDE SEQUENCE [LARGE SCALE GENOMIC DNA]</scope>
    <source>
        <strain evidence="1 2">MK-B5</strain>
    </source>
</reference>
<keyword evidence="2" id="KW-1185">Reference proteome</keyword>
<evidence type="ECO:0000313" key="2">
    <source>
        <dbReference type="Proteomes" id="UP000283993"/>
    </source>
</evidence>
<name>A0A423PLG7_9GAMM</name>
<evidence type="ECO:0000313" key="1">
    <source>
        <dbReference type="EMBL" id="ROO26382.1"/>
    </source>
</evidence>
<organism evidence="1 2">
    <name type="scientific">Salinisphaera orenii MK-B5</name>
    <dbReference type="NCBI Taxonomy" id="856730"/>
    <lineage>
        <taxon>Bacteria</taxon>
        <taxon>Pseudomonadati</taxon>
        <taxon>Pseudomonadota</taxon>
        <taxon>Gammaproteobacteria</taxon>
        <taxon>Salinisphaerales</taxon>
        <taxon>Salinisphaeraceae</taxon>
        <taxon>Salinisphaera</taxon>
    </lineage>
</organism>
<dbReference type="EMBL" id="AYKH01000022">
    <property type="protein sequence ID" value="ROO26382.1"/>
    <property type="molecule type" value="Genomic_DNA"/>
</dbReference>